<accession>A0A382EUU0</accession>
<evidence type="ECO:0000313" key="1">
    <source>
        <dbReference type="EMBL" id="SVB54072.1"/>
    </source>
</evidence>
<dbReference type="EMBL" id="UINC01046276">
    <property type="protein sequence ID" value="SVB54072.1"/>
    <property type="molecule type" value="Genomic_DNA"/>
</dbReference>
<protein>
    <submittedName>
        <fullName evidence="1">Uncharacterized protein</fullName>
    </submittedName>
</protein>
<name>A0A382EUU0_9ZZZZ</name>
<gene>
    <name evidence="1" type="ORF">METZ01_LOCUS206926</name>
</gene>
<proteinExistence type="predicted"/>
<dbReference type="AlphaFoldDB" id="A0A382EUU0"/>
<sequence length="208" mass="24007">MAVSGFNEYEARSDDPYYAKSMNKGGDSWVATSPYCPVCSKLMVYDRSSNAMKMKWTISKQDYCFDLKYKVDPDSGETYVVCNQCRYDFREDSEVAKEKYGKAKKSRAPKRTITKKSRFETDSILSANTEYIRNGSFEDGYFLMSVEEFKRIVSKSYETKGGIVPILSYGGTNYTITIPQMITFWKEVTHDEIVYVGVPRIYWKQTAL</sequence>
<organism evidence="1">
    <name type="scientific">marine metagenome</name>
    <dbReference type="NCBI Taxonomy" id="408172"/>
    <lineage>
        <taxon>unclassified sequences</taxon>
        <taxon>metagenomes</taxon>
        <taxon>ecological metagenomes</taxon>
    </lineage>
</organism>
<reference evidence="1" key="1">
    <citation type="submission" date="2018-05" db="EMBL/GenBank/DDBJ databases">
        <authorList>
            <person name="Lanie J.A."/>
            <person name="Ng W.-L."/>
            <person name="Kazmierczak K.M."/>
            <person name="Andrzejewski T.M."/>
            <person name="Davidsen T.M."/>
            <person name="Wayne K.J."/>
            <person name="Tettelin H."/>
            <person name="Glass J.I."/>
            <person name="Rusch D."/>
            <person name="Podicherti R."/>
            <person name="Tsui H.-C.T."/>
            <person name="Winkler M.E."/>
        </authorList>
    </citation>
    <scope>NUCLEOTIDE SEQUENCE</scope>
</reference>